<name>C2JYJ7_LACRM</name>
<sequence length="180" mass="19046">MASNSRKKEDNQHMASFIDPNQLDLEDQVVAINRVTKVVKGGRRLRFAAIAIVGDKNGHVGFATGKAQEVPEAIRKAVDAAKKSLIEVPIVGTTIPHEVIGHFGAGEVLLKPAEEGSGVAAGGAIRSVMELAGIADITSKSLGRNTPINMIRATMDGLTQLRTREQVAELRGVSASSLED</sequence>
<dbReference type="GO" id="GO:0042254">
    <property type="term" value="P:ribosome biogenesis"/>
    <property type="evidence" value="ECO:0007669"/>
    <property type="project" value="UniProtKB-ARBA"/>
</dbReference>
<dbReference type="InterPro" id="IPR013810">
    <property type="entry name" value="Ribosomal_uS5_N"/>
</dbReference>
<proteinExistence type="inferred from homology"/>
<keyword evidence="3 8" id="KW-0694">RNA-binding</keyword>
<evidence type="ECO:0000256" key="8">
    <source>
        <dbReference type="HAMAP-Rule" id="MF_01307"/>
    </source>
</evidence>
<dbReference type="GO" id="GO:0003735">
    <property type="term" value="F:structural constituent of ribosome"/>
    <property type="evidence" value="ECO:0007669"/>
    <property type="project" value="UniProtKB-UniRule"/>
</dbReference>
<dbReference type="Gene3D" id="3.30.230.10">
    <property type="match status" value="1"/>
</dbReference>
<evidence type="ECO:0000256" key="2">
    <source>
        <dbReference type="ARBA" id="ARBA00022730"/>
    </source>
</evidence>
<dbReference type="GO" id="GO:0005737">
    <property type="term" value="C:cytoplasm"/>
    <property type="evidence" value="ECO:0007669"/>
    <property type="project" value="UniProtKB-ARBA"/>
</dbReference>
<dbReference type="FunFam" id="3.30.160.20:FF:000001">
    <property type="entry name" value="30S ribosomal protein S5"/>
    <property type="match status" value="1"/>
</dbReference>
<dbReference type="Pfam" id="PF00333">
    <property type="entry name" value="Ribosomal_S5"/>
    <property type="match status" value="1"/>
</dbReference>
<comment type="subunit">
    <text evidence="7 8">Part of the 30S ribosomal subunit. Contacts proteins S4 and S8.</text>
</comment>
<gene>
    <name evidence="8 11" type="primary">rpsE</name>
    <name evidence="11" type="ORF">HMPREF0539_1982</name>
</gene>
<dbReference type="InterPro" id="IPR005324">
    <property type="entry name" value="Ribosomal_uS5_C"/>
</dbReference>
<dbReference type="InterPro" id="IPR000851">
    <property type="entry name" value="Ribosomal_uS5"/>
</dbReference>
<dbReference type="HAMAP" id="MF_01307_B">
    <property type="entry name" value="Ribosomal_uS5_B"/>
    <property type="match status" value="1"/>
</dbReference>
<evidence type="ECO:0000259" key="10">
    <source>
        <dbReference type="PROSITE" id="PS50881"/>
    </source>
</evidence>
<dbReference type="NCBIfam" id="TIGR01021">
    <property type="entry name" value="rpsE_bact"/>
    <property type="match status" value="1"/>
</dbReference>
<dbReference type="FunFam" id="3.30.230.10:FF:000002">
    <property type="entry name" value="30S ribosomal protein S5"/>
    <property type="match status" value="1"/>
</dbReference>
<comment type="domain">
    <text evidence="8">The N-terminal domain interacts with the head of the 30S subunit; the C-terminal domain interacts with the body and contacts protein S4. The interaction surface between S4 and S5 is involved in control of translational fidelity.</text>
</comment>
<evidence type="ECO:0000256" key="9">
    <source>
        <dbReference type="RuleBase" id="RU003823"/>
    </source>
</evidence>
<evidence type="ECO:0000256" key="5">
    <source>
        <dbReference type="ARBA" id="ARBA00023274"/>
    </source>
</evidence>
<dbReference type="PANTHER" id="PTHR48277">
    <property type="entry name" value="MITOCHONDRIAL RIBOSOMAL PROTEIN S5"/>
    <property type="match status" value="1"/>
</dbReference>
<dbReference type="GO" id="GO:0019843">
    <property type="term" value="F:rRNA binding"/>
    <property type="evidence" value="ECO:0007669"/>
    <property type="project" value="UniProtKB-UniRule"/>
</dbReference>
<dbReference type="PROSITE" id="PS00585">
    <property type="entry name" value="RIBOSOMAL_S5"/>
    <property type="match status" value="1"/>
</dbReference>
<dbReference type="InterPro" id="IPR020568">
    <property type="entry name" value="Ribosomal_Su5_D2-typ_SF"/>
</dbReference>
<dbReference type="GO" id="GO:0006412">
    <property type="term" value="P:translation"/>
    <property type="evidence" value="ECO:0007669"/>
    <property type="project" value="UniProtKB-UniRule"/>
</dbReference>
<dbReference type="GO" id="GO:0015935">
    <property type="term" value="C:small ribosomal subunit"/>
    <property type="evidence" value="ECO:0007669"/>
    <property type="project" value="InterPro"/>
</dbReference>
<dbReference type="SUPFAM" id="SSF54211">
    <property type="entry name" value="Ribosomal protein S5 domain 2-like"/>
    <property type="match status" value="1"/>
</dbReference>
<keyword evidence="4 8" id="KW-0689">Ribosomal protein</keyword>
<comment type="caution">
    <text evidence="11">The sequence shown here is derived from an EMBL/GenBank/DDBJ whole genome shotgun (WGS) entry which is preliminary data.</text>
</comment>
<dbReference type="PROSITE" id="PS50881">
    <property type="entry name" value="S5_DSRBD"/>
    <property type="match status" value="1"/>
</dbReference>
<dbReference type="PANTHER" id="PTHR48277:SF1">
    <property type="entry name" value="MITOCHONDRIAL RIBOSOMAL PROTEIN S5"/>
    <property type="match status" value="1"/>
</dbReference>
<reference evidence="11" key="1">
    <citation type="submission" date="2009-01" db="EMBL/GenBank/DDBJ databases">
        <authorList>
            <person name="Qin X."/>
            <person name="Bachman B."/>
            <person name="Battles P."/>
            <person name="Bell A."/>
            <person name="Bess C."/>
            <person name="Bickham C."/>
            <person name="Chaboub L."/>
            <person name="Chen D."/>
            <person name="Coyle M."/>
            <person name="Deiros D.R."/>
            <person name="Dinh H."/>
            <person name="Forbes L."/>
            <person name="Fowler G."/>
            <person name="Francisco L."/>
            <person name="Fu Q."/>
            <person name="Gubbala S."/>
            <person name="Hale W."/>
            <person name="Han Y."/>
            <person name="Hemphill L."/>
            <person name="Highlander S.K."/>
            <person name="Hirani K."/>
            <person name="Hogues M."/>
            <person name="Jackson L."/>
            <person name="Jakkamsetti A."/>
            <person name="Javaid M."/>
            <person name="Jiang H."/>
            <person name="Korchina V."/>
            <person name="Kovar C."/>
            <person name="Lara F."/>
            <person name="Lee S."/>
            <person name="Mata R."/>
            <person name="Mathew T."/>
            <person name="Moen C."/>
            <person name="Morales K."/>
            <person name="Munidasa M."/>
            <person name="Nazareth L."/>
            <person name="Ngo R."/>
            <person name="Nguyen L."/>
            <person name="Okwuonu G."/>
            <person name="Ongeri F."/>
            <person name="Patil S."/>
            <person name="Petrosino J."/>
            <person name="Pham C."/>
            <person name="Pham P."/>
            <person name="Pu L.-L."/>
            <person name="Puazo M."/>
            <person name="Raj R."/>
            <person name="Reid J."/>
            <person name="Rouhana J."/>
            <person name="Saada N."/>
            <person name="Shang Y."/>
            <person name="Simmons D."/>
            <person name="Thornton R."/>
            <person name="Warren J."/>
            <person name="Weissenberger G."/>
            <person name="Zhang J."/>
            <person name="Zhang L."/>
            <person name="Zhou C."/>
            <person name="Zhu D."/>
            <person name="Muzny D."/>
            <person name="Worley K."/>
            <person name="Gibbs R."/>
        </authorList>
    </citation>
    <scope>NUCLEOTIDE SEQUENCE [LARGE SCALE GENOMIC DNA]</scope>
    <source>
        <strain evidence="11">LMS2-1</strain>
    </source>
</reference>
<organism evidence="11 12">
    <name type="scientific">Lacticaseibacillus rhamnosus (strain LMS2-1)</name>
    <dbReference type="NCBI Taxonomy" id="525361"/>
    <lineage>
        <taxon>Bacteria</taxon>
        <taxon>Bacillati</taxon>
        <taxon>Bacillota</taxon>
        <taxon>Bacilli</taxon>
        <taxon>Lactobacillales</taxon>
        <taxon>Lactobacillaceae</taxon>
        <taxon>Lacticaseibacillus</taxon>
    </lineage>
</organism>
<comment type="function">
    <text evidence="8">Located at the back of the 30S subunit body where it stabilizes the conformation of the head with respect to the body.</text>
</comment>
<comment type="function">
    <text evidence="8">With S4 and S12 plays an important role in translational accuracy.</text>
</comment>
<feature type="domain" description="S5 DRBM" evidence="10">
    <location>
        <begin position="25"/>
        <end position="88"/>
    </location>
</feature>
<evidence type="ECO:0000256" key="6">
    <source>
        <dbReference type="ARBA" id="ARBA00035255"/>
    </source>
</evidence>
<dbReference type="InterPro" id="IPR018192">
    <property type="entry name" value="Ribosomal_uS5_N_CS"/>
</dbReference>
<dbReference type="Pfam" id="PF03719">
    <property type="entry name" value="Ribosomal_S5_C"/>
    <property type="match status" value="1"/>
</dbReference>
<evidence type="ECO:0000256" key="3">
    <source>
        <dbReference type="ARBA" id="ARBA00022884"/>
    </source>
</evidence>
<dbReference type="EMBL" id="ACIZ01000089">
    <property type="protein sequence ID" value="EEN79904.1"/>
    <property type="molecule type" value="Genomic_DNA"/>
</dbReference>
<dbReference type="Proteomes" id="UP000004525">
    <property type="component" value="Unassembled WGS sequence"/>
</dbReference>
<protein>
    <recommendedName>
        <fullName evidence="6 8">Small ribosomal subunit protein uS5</fullName>
    </recommendedName>
</protein>
<evidence type="ECO:0000256" key="7">
    <source>
        <dbReference type="ARBA" id="ARBA00062000"/>
    </source>
</evidence>
<evidence type="ECO:0000313" key="11">
    <source>
        <dbReference type="EMBL" id="EEN79904.1"/>
    </source>
</evidence>
<keyword evidence="5 8" id="KW-0687">Ribonucleoprotein</keyword>
<evidence type="ECO:0000256" key="1">
    <source>
        <dbReference type="ARBA" id="ARBA00008945"/>
    </source>
</evidence>
<dbReference type="InterPro" id="IPR014721">
    <property type="entry name" value="Ribsml_uS5_D2-typ_fold_subgr"/>
</dbReference>
<dbReference type="Gene3D" id="3.30.160.20">
    <property type="match status" value="1"/>
</dbReference>
<keyword evidence="2 8" id="KW-0699">rRNA-binding</keyword>
<accession>C2JYJ7</accession>
<comment type="similarity">
    <text evidence="1 8 9">Belongs to the universal ribosomal protein uS5 family.</text>
</comment>
<dbReference type="InterPro" id="IPR005712">
    <property type="entry name" value="Ribosomal_uS5_bac-type"/>
</dbReference>
<dbReference type="SUPFAM" id="SSF54768">
    <property type="entry name" value="dsRNA-binding domain-like"/>
    <property type="match status" value="1"/>
</dbReference>
<evidence type="ECO:0000256" key="4">
    <source>
        <dbReference type="ARBA" id="ARBA00022980"/>
    </source>
</evidence>
<evidence type="ECO:0000313" key="12">
    <source>
        <dbReference type="Proteomes" id="UP000004525"/>
    </source>
</evidence>
<dbReference type="AlphaFoldDB" id="C2JYJ7"/>
<keyword evidence="12" id="KW-1185">Reference proteome</keyword>
<dbReference type="HOGENOM" id="CLU_065898_2_2_9"/>